<organism evidence="2 3">
    <name type="scientific">Paratrimastix pyriformis</name>
    <dbReference type="NCBI Taxonomy" id="342808"/>
    <lineage>
        <taxon>Eukaryota</taxon>
        <taxon>Metamonada</taxon>
        <taxon>Preaxostyla</taxon>
        <taxon>Paratrimastigidae</taxon>
        <taxon>Paratrimastix</taxon>
    </lineage>
</organism>
<gene>
    <name evidence="2" type="ORF">PAPYR_3084</name>
</gene>
<name>A0ABQ8UNR6_9EUKA</name>
<evidence type="ECO:0000256" key="1">
    <source>
        <dbReference type="SAM" id="MobiDB-lite"/>
    </source>
</evidence>
<feature type="compositionally biased region" description="Pro residues" evidence="1">
    <location>
        <begin position="240"/>
        <end position="249"/>
    </location>
</feature>
<reference evidence="2" key="1">
    <citation type="journal article" date="2022" name="bioRxiv">
        <title>Genomics of Preaxostyla Flagellates Illuminates Evolutionary Transitions and the Path Towards Mitochondrial Loss.</title>
        <authorList>
            <person name="Novak L.V.F."/>
            <person name="Treitli S.C."/>
            <person name="Pyrih J."/>
            <person name="Halakuc P."/>
            <person name="Pipaliya S.V."/>
            <person name="Vacek V."/>
            <person name="Brzon O."/>
            <person name="Soukal P."/>
            <person name="Eme L."/>
            <person name="Dacks J.B."/>
            <person name="Karnkowska A."/>
            <person name="Elias M."/>
            <person name="Hampl V."/>
        </authorList>
    </citation>
    <scope>NUCLEOTIDE SEQUENCE</scope>
    <source>
        <strain evidence="2">RCP-MX</strain>
    </source>
</reference>
<protein>
    <submittedName>
        <fullName evidence="2">Uncharacterized protein</fullName>
    </submittedName>
</protein>
<sequence>MEWIQGLPTEVKDVILREAAANHPDVAAALRRAANHPVDVPDLTAGGEVDIEELNELLEIVPNVTHSNIIRILTAVTNAVAFSFAHPPSRPLCESEKIDRLFVHTLVAQWHDLVLCRRQCMTKEVCGQLEPLFAEWTTSVDEPTRRLPSDDEDDEDDGWLFADMVEDLAGIRRKLAEAPLPTPPASSATESESPDVAALLGPSPSKAPAEAPRPALPASAPASAPATAAAAAAAADPRPPRGIPPPPGVVPTSTVTVTHFRA</sequence>
<evidence type="ECO:0000313" key="3">
    <source>
        <dbReference type="Proteomes" id="UP001141327"/>
    </source>
</evidence>
<keyword evidence="3" id="KW-1185">Reference proteome</keyword>
<feature type="compositionally biased region" description="Polar residues" evidence="1">
    <location>
        <begin position="251"/>
        <end position="262"/>
    </location>
</feature>
<feature type="region of interest" description="Disordered" evidence="1">
    <location>
        <begin position="179"/>
        <end position="262"/>
    </location>
</feature>
<evidence type="ECO:0000313" key="2">
    <source>
        <dbReference type="EMBL" id="KAJ4460828.1"/>
    </source>
</evidence>
<accession>A0ABQ8UNR6</accession>
<proteinExistence type="predicted"/>
<dbReference type="EMBL" id="JAPMOS010000011">
    <property type="protein sequence ID" value="KAJ4460828.1"/>
    <property type="molecule type" value="Genomic_DNA"/>
</dbReference>
<comment type="caution">
    <text evidence="2">The sequence shown here is derived from an EMBL/GenBank/DDBJ whole genome shotgun (WGS) entry which is preliminary data.</text>
</comment>
<dbReference type="Proteomes" id="UP001141327">
    <property type="component" value="Unassembled WGS sequence"/>
</dbReference>
<feature type="compositionally biased region" description="Low complexity" evidence="1">
    <location>
        <begin position="207"/>
        <end position="236"/>
    </location>
</feature>